<dbReference type="PANTHER" id="PTHR42801">
    <property type="entry name" value="THIOREDOXIN-DEPENDENT PEROXIDE REDUCTASE"/>
    <property type="match status" value="1"/>
</dbReference>
<proteinExistence type="inferred from homology"/>
<evidence type="ECO:0000259" key="14">
    <source>
        <dbReference type="PROSITE" id="PS51352"/>
    </source>
</evidence>
<dbReference type="AlphaFoldDB" id="G2JBW4"/>
<dbReference type="CDD" id="cd03017">
    <property type="entry name" value="PRX_BCP"/>
    <property type="match status" value="1"/>
</dbReference>
<dbReference type="FunFam" id="3.40.30.10:FF:000007">
    <property type="entry name" value="Thioredoxin-dependent thiol peroxidase"/>
    <property type="match status" value="1"/>
</dbReference>
<evidence type="ECO:0000256" key="11">
    <source>
        <dbReference type="ARBA" id="ARBA00042639"/>
    </source>
</evidence>
<dbReference type="PROSITE" id="PS51352">
    <property type="entry name" value="THIOREDOXIN_2"/>
    <property type="match status" value="1"/>
</dbReference>
<comment type="similarity">
    <text evidence="10">Belongs to the peroxiredoxin family. BCP/PrxQ subfamily.</text>
</comment>
<dbReference type="GO" id="GO:0045454">
    <property type="term" value="P:cell redox homeostasis"/>
    <property type="evidence" value="ECO:0007669"/>
    <property type="project" value="TreeGrafter"/>
</dbReference>
<dbReference type="InterPro" id="IPR050924">
    <property type="entry name" value="Peroxiredoxin_BCP/PrxQ"/>
</dbReference>
<dbReference type="InterPro" id="IPR000866">
    <property type="entry name" value="AhpC/TSA"/>
</dbReference>
<evidence type="ECO:0000256" key="5">
    <source>
        <dbReference type="ARBA" id="ARBA00022862"/>
    </source>
</evidence>
<keyword evidence="16" id="KW-1185">Reference proteome</keyword>
<evidence type="ECO:0000256" key="12">
    <source>
        <dbReference type="ARBA" id="ARBA00049091"/>
    </source>
</evidence>
<dbReference type="SUPFAM" id="SSF52833">
    <property type="entry name" value="Thioredoxin-like"/>
    <property type="match status" value="1"/>
</dbReference>
<dbReference type="STRING" id="1070319.CAGGBEG34_690002"/>
<keyword evidence="8" id="KW-0676">Redox-active center</keyword>
<comment type="function">
    <text evidence="1">Thiol-specific peroxidase that catalyzes the reduction of hydrogen peroxide and organic hydroperoxides to water and alcohols, respectively. Plays a role in cell protection against oxidative stress by detoxifying peroxides and as sensor of hydrogen peroxide-mediated signaling events.</text>
</comment>
<evidence type="ECO:0000256" key="2">
    <source>
        <dbReference type="ARBA" id="ARBA00011245"/>
    </source>
</evidence>
<feature type="domain" description="Thioredoxin" evidence="14">
    <location>
        <begin position="3"/>
        <end position="153"/>
    </location>
</feature>
<gene>
    <name evidence="15" type="primary">Bcp</name>
    <name evidence="15" type="ORF">CAGGBEG34_690002</name>
</gene>
<dbReference type="Pfam" id="PF00578">
    <property type="entry name" value="AhpC-TSA"/>
    <property type="match status" value="1"/>
</dbReference>
<dbReference type="PANTHER" id="PTHR42801:SF4">
    <property type="entry name" value="AHPC_TSA FAMILY PROTEIN"/>
    <property type="match status" value="1"/>
</dbReference>
<keyword evidence="5" id="KW-0049">Antioxidant</keyword>
<evidence type="ECO:0000256" key="6">
    <source>
        <dbReference type="ARBA" id="ARBA00023002"/>
    </source>
</evidence>
<dbReference type="eggNOG" id="COG1225">
    <property type="taxonomic scope" value="Bacteria"/>
</dbReference>
<dbReference type="GO" id="GO:0034599">
    <property type="term" value="P:cellular response to oxidative stress"/>
    <property type="evidence" value="ECO:0007669"/>
    <property type="project" value="TreeGrafter"/>
</dbReference>
<dbReference type="OrthoDB" id="9812811at2"/>
<dbReference type="GO" id="GO:0008379">
    <property type="term" value="F:thioredoxin peroxidase activity"/>
    <property type="evidence" value="ECO:0007669"/>
    <property type="project" value="TreeGrafter"/>
</dbReference>
<evidence type="ECO:0000256" key="10">
    <source>
        <dbReference type="ARBA" id="ARBA00038489"/>
    </source>
</evidence>
<evidence type="ECO:0000256" key="13">
    <source>
        <dbReference type="PIRSR" id="PIRSR000239-1"/>
    </source>
</evidence>
<evidence type="ECO:0000313" key="15">
    <source>
        <dbReference type="EMBL" id="CCD30270.1"/>
    </source>
</evidence>
<organism evidence="15 16">
    <name type="scientific">Candidatus Glomeribacter gigasporarum BEG34</name>
    <dbReference type="NCBI Taxonomy" id="1070319"/>
    <lineage>
        <taxon>Bacteria</taxon>
        <taxon>Pseudomonadati</taxon>
        <taxon>Pseudomonadota</taxon>
        <taxon>Betaproteobacteria</taxon>
        <taxon>Burkholderiales</taxon>
        <taxon>Burkholderiaceae</taxon>
        <taxon>Candidatus Glomeribacter</taxon>
    </lineage>
</organism>
<comment type="subunit">
    <text evidence="2">Monomer.</text>
</comment>
<reference evidence="15 16" key="1">
    <citation type="submission" date="2011-08" db="EMBL/GenBank/DDBJ databases">
        <title>The genome of the obligate endobacterium of an arbuscular mycorrhizal fungus reveals an interphylum network of nutritional interactions.</title>
        <authorList>
            <person name="Ghignone S."/>
            <person name="Salvioli A."/>
            <person name="Anca I."/>
            <person name="Lumini E."/>
            <person name="Ortu G."/>
            <person name="Petiti L."/>
            <person name="Cruveiller S."/>
            <person name="Bianciotto V."/>
            <person name="Piffanelli P."/>
            <person name="Lanfranco L."/>
            <person name="Bonfante P."/>
        </authorList>
    </citation>
    <scope>NUCLEOTIDE SEQUENCE [LARGE SCALE GENOMIC DNA]</scope>
    <source>
        <strain evidence="15 16">BEG34</strain>
    </source>
</reference>
<evidence type="ECO:0000256" key="4">
    <source>
        <dbReference type="ARBA" id="ARBA00022559"/>
    </source>
</evidence>
<dbReference type="EC" id="1.11.1.24" evidence="3"/>
<evidence type="ECO:0000256" key="3">
    <source>
        <dbReference type="ARBA" id="ARBA00013017"/>
    </source>
</evidence>
<keyword evidence="6 15" id="KW-0560">Oxidoreductase</keyword>
<evidence type="ECO:0000256" key="8">
    <source>
        <dbReference type="ARBA" id="ARBA00023284"/>
    </source>
</evidence>
<dbReference type="PIRSF" id="PIRSF000239">
    <property type="entry name" value="AHPC"/>
    <property type="match status" value="1"/>
</dbReference>
<dbReference type="InterPro" id="IPR024706">
    <property type="entry name" value="Peroxiredoxin_AhpC-typ"/>
</dbReference>
<dbReference type="InterPro" id="IPR013766">
    <property type="entry name" value="Thioredoxin_domain"/>
</dbReference>
<name>G2JBW4_9BURK</name>
<dbReference type="EMBL" id="CAFB01000090">
    <property type="protein sequence ID" value="CCD30270.1"/>
    <property type="molecule type" value="Genomic_DNA"/>
</dbReference>
<dbReference type="GO" id="GO:0005737">
    <property type="term" value="C:cytoplasm"/>
    <property type="evidence" value="ECO:0007669"/>
    <property type="project" value="TreeGrafter"/>
</dbReference>
<evidence type="ECO:0000256" key="7">
    <source>
        <dbReference type="ARBA" id="ARBA00023157"/>
    </source>
</evidence>
<keyword evidence="4 15" id="KW-0575">Peroxidase</keyword>
<dbReference type="RefSeq" id="WP_006683309.1">
    <property type="nucleotide sequence ID" value="NZ_CAFB01000090.1"/>
</dbReference>
<feature type="active site" description="Cysteine sulfenic acid (-SOH) intermediate; for peroxidase activity" evidence="13">
    <location>
        <position position="44"/>
    </location>
</feature>
<protein>
    <recommendedName>
        <fullName evidence="3">thioredoxin-dependent peroxiredoxin</fullName>
        <ecNumber evidence="3">1.11.1.24</ecNumber>
    </recommendedName>
    <alternativeName>
        <fullName evidence="9">Thioredoxin peroxidase</fullName>
    </alternativeName>
    <alternativeName>
        <fullName evidence="11">Thioredoxin-dependent peroxiredoxin Bcp</fullName>
    </alternativeName>
</protein>
<evidence type="ECO:0000256" key="9">
    <source>
        <dbReference type="ARBA" id="ARBA00032824"/>
    </source>
</evidence>
<dbReference type="Gene3D" id="3.40.30.10">
    <property type="entry name" value="Glutaredoxin"/>
    <property type="match status" value="1"/>
</dbReference>
<comment type="caution">
    <text evidence="15">The sequence shown here is derived from an EMBL/GenBank/DDBJ whole genome shotgun (WGS) entry which is preliminary data.</text>
</comment>
<dbReference type="InterPro" id="IPR036249">
    <property type="entry name" value="Thioredoxin-like_sf"/>
</dbReference>
<dbReference type="Proteomes" id="UP000054051">
    <property type="component" value="Unassembled WGS sequence"/>
</dbReference>
<accession>G2JBW4</accession>
<evidence type="ECO:0000256" key="1">
    <source>
        <dbReference type="ARBA" id="ARBA00003330"/>
    </source>
</evidence>
<sequence length="153" mass="16981">MPIVIDQLVPDFTASATDGEFSIAALRGKKVVLYFYPKDDTPGCTSESIAFRDLFESFSQAGAVIAGISRDSLKSHEAFKTKYTLPFELIADIDEALCTLFDVIKIKKMYGKAVRGVERSTFLIDERGVLRREWRSVKVAGHVEAVLEAVQSL</sequence>
<comment type="catalytic activity">
    <reaction evidence="12">
        <text>a hydroperoxide + [thioredoxin]-dithiol = an alcohol + [thioredoxin]-disulfide + H2O</text>
        <dbReference type="Rhea" id="RHEA:62620"/>
        <dbReference type="Rhea" id="RHEA-COMP:10698"/>
        <dbReference type="Rhea" id="RHEA-COMP:10700"/>
        <dbReference type="ChEBI" id="CHEBI:15377"/>
        <dbReference type="ChEBI" id="CHEBI:29950"/>
        <dbReference type="ChEBI" id="CHEBI:30879"/>
        <dbReference type="ChEBI" id="CHEBI:35924"/>
        <dbReference type="ChEBI" id="CHEBI:50058"/>
        <dbReference type="EC" id="1.11.1.24"/>
    </reaction>
</comment>
<evidence type="ECO:0000313" key="16">
    <source>
        <dbReference type="Proteomes" id="UP000054051"/>
    </source>
</evidence>
<keyword evidence="7" id="KW-1015">Disulfide bond</keyword>